<dbReference type="PROSITE" id="PS00548">
    <property type="entry name" value="RIBOSOMAL_S3"/>
    <property type="match status" value="1"/>
</dbReference>
<evidence type="ECO:0000256" key="4">
    <source>
        <dbReference type="ARBA" id="ARBA00035154"/>
    </source>
</evidence>
<organism evidence="9">
    <name type="scientific">Chlorodesmis fastigiata</name>
    <name type="common">Turtle weed</name>
    <name type="synonym">Vaucheria fastigiata</name>
    <dbReference type="NCBI Taxonomy" id="189431"/>
    <lineage>
        <taxon>Eukaryota</taxon>
        <taxon>Viridiplantae</taxon>
        <taxon>Chlorophyta</taxon>
        <taxon>core chlorophytes</taxon>
        <taxon>Ulvophyceae</taxon>
        <taxon>TCBD clade</taxon>
        <taxon>Bryopsidales</taxon>
        <taxon>Halimedineae</taxon>
        <taxon>Halimedaceae</taxon>
        <taxon>Udoteae</taxon>
        <taxon>Chlorodesmis</taxon>
    </lineage>
</organism>
<dbReference type="GO" id="GO:0003723">
    <property type="term" value="F:RNA binding"/>
    <property type="evidence" value="ECO:0007669"/>
    <property type="project" value="InterPro"/>
</dbReference>
<keyword evidence="7 9" id="KW-0934">Plastid</keyword>
<protein>
    <recommendedName>
        <fullName evidence="4 5">Small ribosomal subunit protein uS3c</fullName>
    </recommendedName>
</protein>
<evidence type="ECO:0000256" key="5">
    <source>
        <dbReference type="HAMAP-Rule" id="MF_01309"/>
    </source>
</evidence>
<dbReference type="InterPro" id="IPR005704">
    <property type="entry name" value="Ribosomal_uS3_bac-typ"/>
</dbReference>
<dbReference type="AlphaFoldDB" id="A0A2P0QHE0"/>
<dbReference type="Pfam" id="PF00189">
    <property type="entry name" value="Ribosomal_S3_C"/>
    <property type="match status" value="1"/>
</dbReference>
<feature type="domain" description="Small ribosomal subunit protein uS3 C-terminal" evidence="8">
    <location>
        <begin position="130"/>
        <end position="215"/>
    </location>
</feature>
<dbReference type="InterPro" id="IPR018280">
    <property type="entry name" value="Ribosomal_uS3_CS"/>
</dbReference>
<keyword evidence="3 5" id="KW-0687">Ribonucleoprotein</keyword>
<dbReference type="InterPro" id="IPR015946">
    <property type="entry name" value="KH_dom-like_a/b"/>
</dbReference>
<evidence type="ECO:0000256" key="2">
    <source>
        <dbReference type="ARBA" id="ARBA00022980"/>
    </source>
</evidence>
<dbReference type="Gene3D" id="3.30.1140.32">
    <property type="entry name" value="Ribosomal protein S3, C-terminal domain"/>
    <property type="match status" value="1"/>
</dbReference>
<keyword evidence="7 9" id="KW-0150">Chloroplast</keyword>
<dbReference type="CDD" id="cd02412">
    <property type="entry name" value="KH-II_30S_S3"/>
    <property type="match status" value="1"/>
</dbReference>
<accession>A0A2P0QHE0</accession>
<dbReference type="SUPFAM" id="SSF54814">
    <property type="entry name" value="Prokaryotic type KH domain (KH-domain type II)"/>
    <property type="match status" value="1"/>
</dbReference>
<evidence type="ECO:0000259" key="8">
    <source>
        <dbReference type="Pfam" id="PF00189"/>
    </source>
</evidence>
<sequence>MGQKVHPIGFRLGISKMHLSQWFAQKEDYSTYLLEDNFLRKTLQKRYKQIEKIEIFRKIKDHLEIRISLENTNALIGKRGRNLLKFYQEIKQILQTYRRKISANENIKVKLYVRNDPKSQPSASFIATFIKNLLEKRTSYRRALNLVFKKKLNYHKARFKGVKVQISGRLNGAEIARREWVREGALPLQTLNANVDYIYKQARTIYGILGIKVWVFYK</sequence>
<comment type="subcellular location">
    <subcellularLocation>
        <location evidence="5 7">Plastid</location>
        <location evidence="5 7">Chloroplast</location>
    </subcellularLocation>
</comment>
<comment type="similarity">
    <text evidence="1 5 6">Belongs to the universal ribosomal protein uS3 family.</text>
</comment>
<dbReference type="EMBL" id="KY819064">
    <property type="protein sequence ID" value="ARO74190.1"/>
    <property type="molecule type" value="Genomic_DNA"/>
</dbReference>
<evidence type="ECO:0000256" key="1">
    <source>
        <dbReference type="ARBA" id="ARBA00010761"/>
    </source>
</evidence>
<evidence type="ECO:0000256" key="3">
    <source>
        <dbReference type="ARBA" id="ARBA00023274"/>
    </source>
</evidence>
<dbReference type="GeneID" id="36489568"/>
<dbReference type="Gene3D" id="3.30.300.20">
    <property type="match status" value="1"/>
</dbReference>
<dbReference type="NCBIfam" id="TIGR01009">
    <property type="entry name" value="rpsC_bact"/>
    <property type="match status" value="1"/>
</dbReference>
<evidence type="ECO:0000256" key="6">
    <source>
        <dbReference type="RuleBase" id="RU003624"/>
    </source>
</evidence>
<dbReference type="PANTHER" id="PTHR11760">
    <property type="entry name" value="30S/40S RIBOSOMAL PROTEIN S3"/>
    <property type="match status" value="1"/>
</dbReference>
<dbReference type="InterPro" id="IPR009019">
    <property type="entry name" value="KH_sf_prok-type"/>
</dbReference>
<comment type="subunit">
    <text evidence="5 7">Part of the 30S ribosomal subunit.</text>
</comment>
<dbReference type="HAMAP" id="MF_01309_B">
    <property type="entry name" value="Ribosomal_uS3_B"/>
    <property type="match status" value="1"/>
</dbReference>
<dbReference type="InterPro" id="IPR001351">
    <property type="entry name" value="Ribosomal_uS3_C"/>
</dbReference>
<gene>
    <name evidence="5 9" type="primary">rps3</name>
</gene>
<evidence type="ECO:0000256" key="7">
    <source>
        <dbReference type="RuleBase" id="RU003626"/>
    </source>
</evidence>
<dbReference type="GO" id="GO:0009507">
    <property type="term" value="C:chloroplast"/>
    <property type="evidence" value="ECO:0007669"/>
    <property type="project" value="UniProtKB-SubCell"/>
</dbReference>
<geneLocation type="chloroplast" evidence="9"/>
<dbReference type="PANTHER" id="PTHR11760:SF19">
    <property type="entry name" value="SMALL RIBOSOMAL SUBUNIT PROTEIN US3C"/>
    <property type="match status" value="1"/>
</dbReference>
<dbReference type="GO" id="GO:0022627">
    <property type="term" value="C:cytosolic small ribosomal subunit"/>
    <property type="evidence" value="ECO:0007669"/>
    <property type="project" value="TreeGrafter"/>
</dbReference>
<dbReference type="SUPFAM" id="SSF54821">
    <property type="entry name" value="Ribosomal protein S3 C-terminal domain"/>
    <property type="match status" value="1"/>
</dbReference>
<proteinExistence type="inferred from homology"/>
<name>A0A2P0QHE0_CHLFS</name>
<dbReference type="InterPro" id="IPR057258">
    <property type="entry name" value="Ribosomal_uS3"/>
</dbReference>
<keyword evidence="2 5" id="KW-0689">Ribosomal protein</keyword>
<reference evidence="9" key="1">
    <citation type="submission" date="2017-03" db="EMBL/GenBank/DDBJ databases">
        <title>Chloroplast genome evolution in siphonous green algae.</title>
        <authorList>
            <person name="Cremen M.C."/>
            <person name="Marcelino V.R."/>
            <person name="Verbruggen H."/>
        </authorList>
    </citation>
    <scope>NUCLEOTIDE SEQUENCE</scope>
</reference>
<dbReference type="GO" id="GO:0006412">
    <property type="term" value="P:translation"/>
    <property type="evidence" value="ECO:0007669"/>
    <property type="project" value="UniProtKB-UniRule"/>
</dbReference>
<dbReference type="RefSeq" id="YP_009472504.1">
    <property type="nucleotide sequence ID" value="NC_037364.1"/>
</dbReference>
<evidence type="ECO:0000313" key="9">
    <source>
        <dbReference type="EMBL" id="ARO74190.1"/>
    </source>
</evidence>
<dbReference type="InterPro" id="IPR036419">
    <property type="entry name" value="Ribosomal_S3_C_sf"/>
</dbReference>
<dbReference type="GO" id="GO:0003735">
    <property type="term" value="F:structural constituent of ribosome"/>
    <property type="evidence" value="ECO:0007669"/>
    <property type="project" value="InterPro"/>
</dbReference>